<keyword evidence="2" id="KW-1185">Reference proteome</keyword>
<protein>
    <submittedName>
        <fullName evidence="1">Type VI secretion system baseplate subunit TssF</fullName>
    </submittedName>
</protein>
<comment type="caution">
    <text evidence="1">The sequence shown here is derived from an EMBL/GenBank/DDBJ whole genome shotgun (WGS) entry which is preliminary data.</text>
</comment>
<dbReference type="Proteomes" id="UP000663814">
    <property type="component" value="Unassembled WGS sequence"/>
</dbReference>
<sequence length="594" mass="67779">MAQNKFFQDELNYLRELGAAFAEQNPSLANLLSEEGEDPDVERLFEGFAFLTGRIRQKLEDEIPEISHSLIELLWPNYLRPVPAMSILAFTPRLHVLSEQTKIAKGAVVQSAEVDGTACIFRTCYDVDVSPIAISDAKITHKTDSTELSLHFSLESGVASADLGLKKIRLFLHDEQKIQVATVLYLHFFRYLQNFDVALNFYDGTVKLVQGLSKEYVHPVGFADSESLLPADSSMFSGYRLLQEYFQFQKKFLFIDIKGIGNLISLPDIESFSLKFRFSKFDIDSIKKENFRLFCTPIVNLFEHDGSPIRVNNQRIEYFLRPDTKFSSHIEIFSVDSVEGKVKGKIDQNTYTAYETFQHHDLQLSTSNSFFYKLRKVPATISDGVDHYLYLHNSSANEFADHEEIISTRLTCTNRNLASALQVGQVAYYSGNSPDIVTFKNIINTTEALPPPFERKLHWRLISNLAIQYNSLASIDSLRLLIKYYDFAAIGNRQKQRSNQQMHEGIEFINTSTYERIVKGLPVSGLKTTLHLRESKFGAKGLIGEANMFIFASVLNIFFSQYARTNSFHILEVIAVESGENYQWNMHHGKRALF</sequence>
<dbReference type="InterPro" id="IPR010272">
    <property type="entry name" value="T6SS_TssF"/>
</dbReference>
<reference evidence="1 2" key="2">
    <citation type="submission" date="2021-08" db="EMBL/GenBank/DDBJ databases">
        <title>Rheinheimera aquimaris sp. nov., isolated from seawater of the East Sea in Korea.</title>
        <authorList>
            <person name="Kim K.H."/>
            <person name="Wenting R."/>
            <person name="Kim K.R."/>
            <person name="Jeon C.O."/>
        </authorList>
    </citation>
    <scope>NUCLEOTIDE SEQUENCE [LARGE SCALE GENOMIC DNA]</scope>
    <source>
        <strain evidence="1 2">MA-13</strain>
    </source>
</reference>
<name>A0ABS7XE47_9GAMM</name>
<dbReference type="RefSeq" id="WP_205312150.1">
    <property type="nucleotide sequence ID" value="NZ_JAERPS020000007.1"/>
</dbReference>
<organism evidence="1 2">
    <name type="scientific">Rheinheimera maricola</name>
    <dbReference type="NCBI Taxonomy" id="2793282"/>
    <lineage>
        <taxon>Bacteria</taxon>
        <taxon>Pseudomonadati</taxon>
        <taxon>Pseudomonadota</taxon>
        <taxon>Gammaproteobacteria</taxon>
        <taxon>Chromatiales</taxon>
        <taxon>Chromatiaceae</taxon>
        <taxon>Rheinheimera</taxon>
    </lineage>
</organism>
<evidence type="ECO:0000313" key="1">
    <source>
        <dbReference type="EMBL" id="MBZ9613415.1"/>
    </source>
</evidence>
<reference evidence="1 2" key="1">
    <citation type="submission" date="2020-12" db="EMBL/GenBank/DDBJ databases">
        <authorList>
            <person name="Ruan W."/>
            <person name="Khan S.A."/>
            <person name="Jeon C.O."/>
        </authorList>
    </citation>
    <scope>NUCLEOTIDE SEQUENCE [LARGE SCALE GENOMIC DNA]</scope>
    <source>
        <strain evidence="1 2">MA-13</strain>
    </source>
</reference>
<dbReference type="NCBIfam" id="TIGR03359">
    <property type="entry name" value="VI_chp_6"/>
    <property type="match status" value="1"/>
</dbReference>
<dbReference type="EMBL" id="JAERPS020000007">
    <property type="protein sequence ID" value="MBZ9613415.1"/>
    <property type="molecule type" value="Genomic_DNA"/>
</dbReference>
<gene>
    <name evidence="1" type="primary">tssF</name>
    <name evidence="1" type="ORF">I4W93_017615</name>
</gene>
<evidence type="ECO:0000313" key="2">
    <source>
        <dbReference type="Proteomes" id="UP000663814"/>
    </source>
</evidence>
<dbReference type="Pfam" id="PF05947">
    <property type="entry name" value="T6SS_TssF"/>
    <property type="match status" value="1"/>
</dbReference>
<dbReference type="PIRSF" id="PIRSF028304">
    <property type="entry name" value="UCP028304"/>
    <property type="match status" value="1"/>
</dbReference>
<dbReference type="PANTHER" id="PTHR35370:SF1">
    <property type="entry name" value="TYPE VI SECRETION SYSTEM COMPONENT TSSF1"/>
    <property type="match status" value="1"/>
</dbReference>
<proteinExistence type="predicted"/>
<dbReference type="PANTHER" id="PTHR35370">
    <property type="entry name" value="CYTOPLASMIC PROTEIN-RELATED-RELATED"/>
    <property type="match status" value="1"/>
</dbReference>
<accession>A0ABS7XE47</accession>